<name>A0A6N3YW56_ALIFS</name>
<dbReference type="AlphaFoldDB" id="A0A6N3YW56"/>
<dbReference type="Proteomes" id="UP000435323">
    <property type="component" value="Unassembled WGS sequence"/>
</dbReference>
<evidence type="ECO:0000256" key="1">
    <source>
        <dbReference type="SAM" id="SignalP"/>
    </source>
</evidence>
<feature type="chain" id="PRO_5027094366" evidence="1">
    <location>
        <begin position="39"/>
        <end position="297"/>
    </location>
</feature>
<accession>A0A6N3YW56</accession>
<protein>
    <submittedName>
        <fullName evidence="2">Uncharacterized protein</fullName>
    </submittedName>
</protein>
<comment type="caution">
    <text evidence="2">The sequence shown here is derived from an EMBL/GenBank/DDBJ whole genome shotgun (WGS) entry which is preliminary data.</text>
</comment>
<evidence type="ECO:0000313" key="2">
    <source>
        <dbReference type="EMBL" id="MUK45189.1"/>
    </source>
</evidence>
<evidence type="ECO:0000313" key="3">
    <source>
        <dbReference type="Proteomes" id="UP000435323"/>
    </source>
</evidence>
<organism evidence="2 3">
    <name type="scientific">Aliivibrio fischeri</name>
    <name type="common">Vibrio fischeri</name>
    <dbReference type="NCBI Taxonomy" id="668"/>
    <lineage>
        <taxon>Bacteria</taxon>
        <taxon>Pseudomonadati</taxon>
        <taxon>Pseudomonadota</taxon>
        <taxon>Gammaproteobacteria</taxon>
        <taxon>Vibrionales</taxon>
        <taxon>Vibrionaceae</taxon>
        <taxon>Aliivibrio</taxon>
    </lineage>
</organism>
<gene>
    <name evidence="2" type="ORF">GNP77_07305</name>
</gene>
<reference evidence="2 3" key="1">
    <citation type="submission" date="2019-11" db="EMBL/GenBank/DDBJ databases">
        <title>Using colonization assays and comparative genomics to discover symbiosis behaviors and factors in Vibrio fischeri.</title>
        <authorList>
            <person name="Bongrand C."/>
            <person name="Moriano-Gutierrez S."/>
            <person name="Arevalo P."/>
            <person name="Mcfall-Ngai M."/>
            <person name="Visick K."/>
            <person name="Polz M.F."/>
            <person name="Ruby E.G."/>
        </authorList>
    </citation>
    <scope>NUCLEOTIDE SEQUENCE [LARGE SCALE GENOMIC DNA]</scope>
    <source>
        <strain evidence="3">emors.3.2</strain>
    </source>
</reference>
<feature type="signal peptide" evidence="1">
    <location>
        <begin position="1"/>
        <end position="38"/>
    </location>
</feature>
<sequence>MMSTLSTWKSYMRTKLLKQSALSSFIFCTSALVHNAFAEDTNKEEIPAESTEIEQDSNLKWGGSLNLGYDSNLYSASDYRSSRAISFHGSLHLAFWEHYSLYSNTGGYRTLQNAEGFYSTDTVVGLSRSSLLTFGDTGRMSISGQFSIPTSQASQDSFLNTAFRIQTPFTFKLADVGFLIAPRVRKNFHQYTTSPSGNVNISWGLSLLLGANYNYGDAFFSVSALGGTSINYNGRWADGYSYGGNVSAGYNLLEDLSISLTLASSGVYTDAAQGTLGSFDLFDEAKATYSLGMTYSF</sequence>
<dbReference type="EMBL" id="WOBO01000005">
    <property type="protein sequence ID" value="MUK45189.1"/>
    <property type="molecule type" value="Genomic_DNA"/>
</dbReference>
<proteinExistence type="predicted"/>
<keyword evidence="1" id="KW-0732">Signal</keyword>